<dbReference type="SUPFAM" id="SSF50978">
    <property type="entry name" value="WD40 repeat-like"/>
    <property type="match status" value="1"/>
</dbReference>
<comment type="caution">
    <text evidence="5">The sequence shown here is derived from an EMBL/GenBank/DDBJ whole genome shotgun (WGS) entry which is preliminary data.</text>
</comment>
<protein>
    <recommendedName>
        <fullName evidence="7">WD40 repeat-like protein</fullName>
    </recommendedName>
</protein>
<organism evidence="5 6">
    <name type="scientific">Coemansia guatemalensis</name>
    <dbReference type="NCBI Taxonomy" id="2761395"/>
    <lineage>
        <taxon>Eukaryota</taxon>
        <taxon>Fungi</taxon>
        <taxon>Fungi incertae sedis</taxon>
        <taxon>Zoopagomycota</taxon>
        <taxon>Kickxellomycotina</taxon>
        <taxon>Kickxellomycetes</taxon>
        <taxon>Kickxellales</taxon>
        <taxon>Kickxellaceae</taxon>
        <taxon>Coemansia</taxon>
    </lineage>
</organism>
<evidence type="ECO:0008006" key="7">
    <source>
        <dbReference type="Google" id="ProtNLM"/>
    </source>
</evidence>
<name>A0A9W8LVI9_9FUNG</name>
<dbReference type="InterPro" id="IPR019775">
    <property type="entry name" value="WD40_repeat_CS"/>
</dbReference>
<dbReference type="EMBL" id="JANBUO010000160">
    <property type="protein sequence ID" value="KAJ2806780.1"/>
    <property type="molecule type" value="Genomic_DNA"/>
</dbReference>
<evidence type="ECO:0000256" key="3">
    <source>
        <dbReference type="PROSITE-ProRule" id="PRU00221"/>
    </source>
</evidence>
<dbReference type="Proteomes" id="UP001140094">
    <property type="component" value="Unassembled WGS sequence"/>
</dbReference>
<dbReference type="InterPro" id="IPR036322">
    <property type="entry name" value="WD40_repeat_dom_sf"/>
</dbReference>
<evidence type="ECO:0000256" key="2">
    <source>
        <dbReference type="ARBA" id="ARBA00022737"/>
    </source>
</evidence>
<dbReference type="PROSITE" id="PS00678">
    <property type="entry name" value="WD_REPEATS_1"/>
    <property type="match status" value="1"/>
</dbReference>
<keyword evidence="6" id="KW-1185">Reference proteome</keyword>
<evidence type="ECO:0000313" key="5">
    <source>
        <dbReference type="EMBL" id="KAJ2806780.1"/>
    </source>
</evidence>
<gene>
    <name evidence="5" type="ORF">H4R20_001552</name>
</gene>
<accession>A0A9W8LVI9</accession>
<sequence>MSHIPVTRAPGLLPKLTSRASGKVQTGGGDLYIYETLLTASYAAVSTSAYEINLYERFSTAPARKLKHHTDQLTQIRVREDSVLSSSIDGQIAVWDIRQSANQPSLVLKSDDPILSFDISADKTAVIGGTQLNSEYAAKILMWDMRMAGALARVFEDSHSDDVTQIHCNQNSSSQILSGSTDGLLCTFDLSQPDEDEALQFVANTGASVAECGYFGPSSQFIFAHSDMETLQLWTNEATRLADFGDVRELGQSDMAIDYIAKCEYDTETQRLYMIAGTNEGSLHIMHVGVESMEYIQTLNGGHGDIVRGFDWKLSEGYAISGCEGGRITWWSTEDQIQQPVSAIPAATTASGSKRVTGANGRRFAPY</sequence>
<evidence type="ECO:0000313" key="6">
    <source>
        <dbReference type="Proteomes" id="UP001140094"/>
    </source>
</evidence>
<feature type="region of interest" description="Disordered" evidence="4">
    <location>
        <begin position="348"/>
        <end position="367"/>
    </location>
</feature>
<dbReference type="PANTHER" id="PTHR22889">
    <property type="entry name" value="WD REPEAT-CONTAINING PROTEIN 89"/>
    <property type="match status" value="1"/>
</dbReference>
<dbReference type="InterPro" id="IPR015943">
    <property type="entry name" value="WD40/YVTN_repeat-like_dom_sf"/>
</dbReference>
<dbReference type="PROSITE" id="PS50082">
    <property type="entry name" value="WD_REPEATS_2"/>
    <property type="match status" value="1"/>
</dbReference>
<dbReference type="Gene3D" id="2.130.10.10">
    <property type="entry name" value="YVTN repeat-like/Quinoprotein amine dehydrogenase"/>
    <property type="match status" value="1"/>
</dbReference>
<evidence type="ECO:0000256" key="1">
    <source>
        <dbReference type="ARBA" id="ARBA00022574"/>
    </source>
</evidence>
<keyword evidence="2" id="KW-0677">Repeat</keyword>
<dbReference type="AlphaFoldDB" id="A0A9W8LVI9"/>
<feature type="repeat" description="WD" evidence="3">
    <location>
        <begin position="66"/>
        <end position="105"/>
    </location>
</feature>
<dbReference type="InterPro" id="IPR001680">
    <property type="entry name" value="WD40_rpt"/>
</dbReference>
<dbReference type="InterPro" id="IPR039328">
    <property type="entry name" value="WDR89"/>
</dbReference>
<evidence type="ECO:0000256" key="4">
    <source>
        <dbReference type="SAM" id="MobiDB-lite"/>
    </source>
</evidence>
<dbReference type="OrthoDB" id="25131at2759"/>
<dbReference type="SMART" id="SM00320">
    <property type="entry name" value="WD40"/>
    <property type="match status" value="4"/>
</dbReference>
<reference evidence="5" key="1">
    <citation type="submission" date="2022-07" db="EMBL/GenBank/DDBJ databases">
        <title>Phylogenomic reconstructions and comparative analyses of Kickxellomycotina fungi.</title>
        <authorList>
            <person name="Reynolds N.K."/>
            <person name="Stajich J.E."/>
            <person name="Barry K."/>
            <person name="Grigoriev I.V."/>
            <person name="Crous P."/>
            <person name="Smith M.E."/>
        </authorList>
    </citation>
    <scope>NUCLEOTIDE SEQUENCE</scope>
    <source>
        <strain evidence="5">NRRL 1565</strain>
    </source>
</reference>
<keyword evidence="1 3" id="KW-0853">WD repeat</keyword>
<proteinExistence type="predicted"/>
<dbReference type="PANTHER" id="PTHR22889:SF0">
    <property type="entry name" value="WD REPEAT-CONTAINING PROTEIN 89"/>
    <property type="match status" value="1"/>
</dbReference>